<dbReference type="GO" id="GO:0006281">
    <property type="term" value="P:DNA repair"/>
    <property type="evidence" value="ECO:0007669"/>
    <property type="project" value="UniProtKB-UniRule"/>
</dbReference>
<dbReference type="GO" id="GO:0006368">
    <property type="term" value="P:transcription elongation by RNA polymerase II"/>
    <property type="evidence" value="ECO:0007669"/>
    <property type="project" value="TreeGrafter"/>
</dbReference>
<evidence type="ECO:0000259" key="2">
    <source>
        <dbReference type="SMART" id="SM01285"/>
    </source>
</evidence>
<dbReference type="OrthoDB" id="10251642at2759"/>
<dbReference type="InterPro" id="IPR040258">
    <property type="entry name" value="Spt16"/>
</dbReference>
<keyword evidence="1" id="KW-0234">DNA repair</keyword>
<comment type="similarity">
    <text evidence="1">Belongs to the peptidase M24 family. SPT16 subfamily.</text>
</comment>
<keyword evidence="1" id="KW-0158">Chromosome</keyword>
<dbReference type="SMART" id="SM01285">
    <property type="entry name" value="FACT-Spt16_Nlob"/>
    <property type="match status" value="1"/>
</dbReference>
<sequence>MSEVNPVLFHRRLRKLLDFWQNATAGDVETRRFLNTGGLLFVTGDQHHLYSDTLTIHRYLLGIDLYLTLTFITPEKVTFLCSPHQAKKLKPLEKINKSFGADVTVSILVKSSHPGPTTKAVNKLILAMENTVQDGKRLGSCTNAIFDRDYGVGEEMSFYNQLLASF</sequence>
<keyword evidence="1" id="KW-0804">Transcription</keyword>
<dbReference type="InterPro" id="IPR029149">
    <property type="entry name" value="Creatin/AminoP/Spt16_N"/>
</dbReference>
<gene>
    <name evidence="3" type="ORF">MELLADRAFT_110155</name>
</gene>
<evidence type="ECO:0000256" key="1">
    <source>
        <dbReference type="RuleBase" id="RU367052"/>
    </source>
</evidence>
<comment type="subcellular location">
    <subcellularLocation>
        <location evidence="1">Nucleus</location>
    </subcellularLocation>
    <subcellularLocation>
        <location evidence="1">Chromosome</location>
    </subcellularLocation>
</comment>
<dbReference type="PANTHER" id="PTHR13980">
    <property type="entry name" value="CDC68 RELATED"/>
    <property type="match status" value="1"/>
</dbReference>
<dbReference type="RefSeq" id="XP_007414424.1">
    <property type="nucleotide sequence ID" value="XM_007414362.1"/>
</dbReference>
<comment type="function">
    <text evidence="1">Component of the FACT complex, a general chromatin factor that acts to reorganize nucleosomes. The FACT complex is involved in multiple processes that require DNA as a template such as mRNA elongation, DNA replication and DNA repair. During transcription elongation the FACT complex acts as a histone chaperone that both destabilizes and restores nucleosomal structure. It facilitates the passage of RNA polymerase II and transcription by promoting the dissociation of one histone H2A-H2B dimer from the nucleosome, then subsequently promotes the reestablishment of the nucleosome following the passage of RNA polymerase II.</text>
</comment>
<dbReference type="Gene3D" id="3.40.350.10">
    <property type="entry name" value="Creatinase/prolidase N-terminal domain"/>
    <property type="match status" value="1"/>
</dbReference>
<dbReference type="Pfam" id="PF14826">
    <property type="entry name" value="FACT-Spt16_Nlob"/>
    <property type="match status" value="1"/>
</dbReference>
<dbReference type="Proteomes" id="UP000001072">
    <property type="component" value="Unassembled WGS sequence"/>
</dbReference>
<keyword evidence="4" id="KW-1185">Reference proteome</keyword>
<accession>F4RYV2</accession>
<evidence type="ECO:0000313" key="3">
    <source>
        <dbReference type="EMBL" id="EGG02439.1"/>
    </source>
</evidence>
<dbReference type="AlphaFoldDB" id="F4RYV2"/>
<feature type="domain" description="FACT complex subunit SPT16 N-terminal lobe" evidence="2">
    <location>
        <begin position="4"/>
        <end position="166"/>
    </location>
</feature>
<organism evidence="4">
    <name type="scientific">Melampsora larici-populina (strain 98AG31 / pathotype 3-4-7)</name>
    <name type="common">Poplar leaf rust fungus</name>
    <dbReference type="NCBI Taxonomy" id="747676"/>
    <lineage>
        <taxon>Eukaryota</taxon>
        <taxon>Fungi</taxon>
        <taxon>Dikarya</taxon>
        <taxon>Basidiomycota</taxon>
        <taxon>Pucciniomycotina</taxon>
        <taxon>Pucciniomycetes</taxon>
        <taxon>Pucciniales</taxon>
        <taxon>Melampsoraceae</taxon>
        <taxon>Melampsora</taxon>
    </lineage>
</organism>
<keyword evidence="1" id="KW-0805">Transcription regulation</keyword>
<keyword evidence="1" id="KW-0227">DNA damage</keyword>
<dbReference type="VEuPathDB" id="FungiDB:MELLADRAFT_110155"/>
<keyword evidence="1" id="KW-0539">Nucleus</keyword>
<dbReference type="GO" id="GO:0035101">
    <property type="term" value="C:FACT complex"/>
    <property type="evidence" value="ECO:0007669"/>
    <property type="project" value="UniProtKB-UniRule"/>
</dbReference>
<dbReference type="STRING" id="747676.F4RYV2"/>
<keyword evidence="1" id="KW-0235">DNA replication</keyword>
<dbReference type="GO" id="GO:0006260">
    <property type="term" value="P:DNA replication"/>
    <property type="evidence" value="ECO:0007669"/>
    <property type="project" value="UniProtKB-KW"/>
</dbReference>
<dbReference type="InParanoid" id="F4RYV2"/>
<evidence type="ECO:0000313" key="4">
    <source>
        <dbReference type="Proteomes" id="UP000001072"/>
    </source>
</evidence>
<name>F4RYV2_MELLP</name>
<comment type="subunit">
    <text evidence="1">Component of the FACT complex.</text>
</comment>
<proteinExistence type="inferred from homology"/>
<reference evidence="4" key="1">
    <citation type="journal article" date="2011" name="Proc. Natl. Acad. Sci. U.S.A.">
        <title>Obligate biotrophy features unraveled by the genomic analysis of rust fungi.</title>
        <authorList>
            <person name="Duplessis S."/>
            <person name="Cuomo C.A."/>
            <person name="Lin Y.-C."/>
            <person name="Aerts A."/>
            <person name="Tisserant E."/>
            <person name="Veneault-Fourrey C."/>
            <person name="Joly D.L."/>
            <person name="Hacquard S."/>
            <person name="Amselem J."/>
            <person name="Cantarel B.L."/>
            <person name="Chiu R."/>
            <person name="Coutinho P.M."/>
            <person name="Feau N."/>
            <person name="Field M."/>
            <person name="Frey P."/>
            <person name="Gelhaye E."/>
            <person name="Goldberg J."/>
            <person name="Grabherr M.G."/>
            <person name="Kodira C.D."/>
            <person name="Kohler A."/>
            <person name="Kuees U."/>
            <person name="Lindquist E.A."/>
            <person name="Lucas S.M."/>
            <person name="Mago R."/>
            <person name="Mauceli E."/>
            <person name="Morin E."/>
            <person name="Murat C."/>
            <person name="Pangilinan J.L."/>
            <person name="Park R."/>
            <person name="Pearson M."/>
            <person name="Quesneville H."/>
            <person name="Rouhier N."/>
            <person name="Sakthikumar S."/>
            <person name="Salamov A.A."/>
            <person name="Schmutz J."/>
            <person name="Selles B."/>
            <person name="Shapiro H."/>
            <person name="Tanguay P."/>
            <person name="Tuskan G.A."/>
            <person name="Henrissat B."/>
            <person name="Van de Peer Y."/>
            <person name="Rouze P."/>
            <person name="Ellis J.G."/>
            <person name="Dodds P.N."/>
            <person name="Schein J.E."/>
            <person name="Zhong S."/>
            <person name="Hamelin R.C."/>
            <person name="Grigoriev I.V."/>
            <person name="Szabo L.J."/>
            <person name="Martin F."/>
        </authorList>
    </citation>
    <scope>NUCLEOTIDE SEQUENCE [LARGE SCALE GENOMIC DNA]</scope>
    <source>
        <strain evidence="4">98AG31 / pathotype 3-4-7</strain>
    </source>
</reference>
<protein>
    <recommendedName>
        <fullName evidence="1">FACT complex subunit</fullName>
    </recommendedName>
</protein>
<dbReference type="GO" id="GO:0031491">
    <property type="term" value="F:nucleosome binding"/>
    <property type="evidence" value="ECO:0007669"/>
    <property type="project" value="TreeGrafter"/>
</dbReference>
<dbReference type="EMBL" id="GL883131">
    <property type="protein sequence ID" value="EGG02439.1"/>
    <property type="molecule type" value="Genomic_DNA"/>
</dbReference>
<dbReference type="GeneID" id="18923985"/>
<dbReference type="KEGG" id="mlr:MELLADRAFT_110155"/>
<dbReference type="PANTHER" id="PTHR13980:SF15">
    <property type="entry name" value="FACT COMPLEX SUBUNIT SPT16"/>
    <property type="match status" value="1"/>
</dbReference>
<dbReference type="HOGENOM" id="CLU_1603106_0_0_1"/>
<dbReference type="InterPro" id="IPR029148">
    <property type="entry name" value="FACT-SPT16_Nlobe"/>
</dbReference>